<name>A0A0V8GFY3_9BACL</name>
<evidence type="ECO:0000256" key="1">
    <source>
        <dbReference type="ARBA" id="ARBA00022722"/>
    </source>
</evidence>
<comment type="catalytic activity">
    <reaction evidence="11 13">
        <text>Couples ATP hydrolysis with the unwinding of duplex DNA by translocating in the 3'-5' direction.</text>
        <dbReference type="EC" id="5.6.2.4"/>
    </reaction>
</comment>
<comment type="caution">
    <text evidence="17">The sequence shown here is derived from an EMBL/GenBank/DDBJ whole genome shotgun (WGS) entry which is preliminary data.</text>
</comment>
<evidence type="ECO:0000256" key="12">
    <source>
        <dbReference type="ARBA" id="ARBA00048988"/>
    </source>
</evidence>
<dbReference type="AlphaFoldDB" id="A0A0V8GFY3"/>
<keyword evidence="8 13" id="KW-0238">DNA-binding</keyword>
<dbReference type="PROSITE" id="PS51198">
    <property type="entry name" value="UVRD_HELICASE_ATP_BIND"/>
    <property type="match status" value="1"/>
</dbReference>
<dbReference type="PANTHER" id="PTHR11070:SF48">
    <property type="entry name" value="ATP-DEPENDENT HELICASE_NUCLEASE SUBUNIT A"/>
    <property type="match status" value="1"/>
</dbReference>
<comment type="cofactor">
    <cofactor evidence="13">
        <name>Mg(2+)</name>
        <dbReference type="ChEBI" id="CHEBI:18420"/>
    </cofactor>
</comment>
<dbReference type="InterPro" id="IPR014016">
    <property type="entry name" value="UvrD-like_ATP-bd"/>
</dbReference>
<sequence length="1183" mass="136023">MSVRWTEEQQQAISARGGHILVSAAAGSGKTAVLVERLTQRLIDPEDELSADRILVATFTNAAAREMKTRVIEVMDQRIKEAPDDLYLKKQRQLMNRAQITTIHSFCLSILRENYYRIGLDPAFRIADESELLLLQDDVLEAVFESFYASEDPGFYDLIDSYTSDRDDQAMLTLISNLYRFSRSLPDPEAFYAHLISQYDQPIDPDDSPLMQRLVELEWESLSNVLGRYRELAFELEQSGYTEMGQMMRQDIAPFTSLETSARHWSMVALAFQAVEFGRWKSPRGDEGIKPFQAERTRLVAEFKKMKELFVQKTGVDYLEDLRSQLRHVETIVTLVRQFASDYLEAKQQRGIVDFSDLEHFALEILTDEGQPSDVAKLLKERFVEVLVDEYQDTNEVQERIIQLVSKTDEATGNLFMVGDVKQSIYKFRHAEPGLFLEKFKRFQQTDVGTRIDLTKNFRSRLEVLDGTNQIFRQVMDETVGEIDYDEAAHLRLGNLSYLESKQVAPELLLIDPLDSEKEEVEARAIATRILELVDSKHPHLIYDAKANRFRTCEYRDIVVLARSRGKRVQALVEVLEQYEIPVYADTTGGYFQATEIQIMMALLKTIDNPLQDIPFASLLRSPIFGVADRDLGRIRAKQKEGSFYEAALAMAAEESSLGIRMDEIIRQIQSWRTEARGSALPAFIRSLFDQTGYFEYVGCLAGGKSRQANLNALYERAKQYETSGYRGLYRFLRLINRLIERGEDFAEARSLGEDEDVVRIMTIHQSKGLEFPVTIVSQLTKQFNKQDQMQAIQLHKTYGIALDAIDPIRRLRSGTLLKEVIRREMDREMKAEEMRVLYVAMTRAKEKLILVGTVKDLENQMTTWQMTPPDEVLLPENDRRQAKSYAEWVVPAVLRSGLLRPDETDWSLRVMSLEELAPYQEISTLVEQLEHVQKLEKIDVPINSQVKEIVEAAFSYQYPHALATETAAKQTVTELKRAEQLERAAFETTYRQTTYYRTPQFLGPVLSGAERGTVLHLAMQLYEPDESISQQIDQWEATERITPIEATTMREATAQLQGFLDSEIGQLFSERLRTNHVYRELPFTYKIGASRFRKDWTGPVDDAVMQGIVDCLIQDEESYILLDYKSDQIVTTEVGQTPADVLRDRYATQLNLYQEALEAILHIRISRKVIYAFALEETIDLI</sequence>
<keyword evidence="1 13" id="KW-0540">Nuclease</keyword>
<dbReference type="NCBIfam" id="TIGR02785">
    <property type="entry name" value="addA_Gpos"/>
    <property type="match status" value="1"/>
</dbReference>
<comment type="catalytic activity">
    <reaction evidence="12 13">
        <text>ATP + H2O = ADP + phosphate + H(+)</text>
        <dbReference type="Rhea" id="RHEA:13065"/>
        <dbReference type="ChEBI" id="CHEBI:15377"/>
        <dbReference type="ChEBI" id="CHEBI:15378"/>
        <dbReference type="ChEBI" id="CHEBI:30616"/>
        <dbReference type="ChEBI" id="CHEBI:43474"/>
        <dbReference type="ChEBI" id="CHEBI:456216"/>
        <dbReference type="EC" id="5.6.2.4"/>
    </reaction>
</comment>
<evidence type="ECO:0000256" key="11">
    <source>
        <dbReference type="ARBA" id="ARBA00034617"/>
    </source>
</evidence>
<dbReference type="HAMAP" id="MF_01451">
    <property type="entry name" value="AddA"/>
    <property type="match status" value="1"/>
</dbReference>
<dbReference type="EC" id="3.1.-.-" evidence="13"/>
<dbReference type="GO" id="GO:0043138">
    <property type="term" value="F:3'-5' DNA helicase activity"/>
    <property type="evidence" value="ECO:0007669"/>
    <property type="project" value="UniProtKB-UniRule"/>
</dbReference>
<evidence type="ECO:0000256" key="8">
    <source>
        <dbReference type="ARBA" id="ARBA00023125"/>
    </source>
</evidence>
<evidence type="ECO:0000256" key="7">
    <source>
        <dbReference type="ARBA" id="ARBA00022840"/>
    </source>
</evidence>
<dbReference type="InterPro" id="IPR000212">
    <property type="entry name" value="DNA_helicase_UvrD/REP"/>
</dbReference>
<dbReference type="GO" id="GO:0003690">
    <property type="term" value="F:double-stranded DNA binding"/>
    <property type="evidence" value="ECO:0007669"/>
    <property type="project" value="UniProtKB-UniRule"/>
</dbReference>
<feature type="binding site" evidence="14">
    <location>
        <begin position="24"/>
        <end position="31"/>
    </location>
    <ligand>
        <name>ATP</name>
        <dbReference type="ChEBI" id="CHEBI:30616"/>
    </ligand>
</feature>
<dbReference type="InterPro" id="IPR011335">
    <property type="entry name" value="Restrct_endonuc-II-like"/>
</dbReference>
<gene>
    <name evidence="13" type="primary">addA</name>
    <name evidence="17" type="ORF">AS033_06750</name>
</gene>
<evidence type="ECO:0000256" key="10">
    <source>
        <dbReference type="ARBA" id="ARBA00023235"/>
    </source>
</evidence>
<dbReference type="Gene3D" id="3.90.320.10">
    <property type="match status" value="1"/>
</dbReference>
<dbReference type="CDD" id="cd17932">
    <property type="entry name" value="DEXQc_UvrD"/>
    <property type="match status" value="1"/>
</dbReference>
<dbReference type="InterPro" id="IPR011604">
    <property type="entry name" value="PDDEXK-like_dom_sf"/>
</dbReference>
<dbReference type="GO" id="GO:0033202">
    <property type="term" value="C:DNA helicase complex"/>
    <property type="evidence" value="ECO:0007669"/>
    <property type="project" value="TreeGrafter"/>
</dbReference>
<dbReference type="InterPro" id="IPR014152">
    <property type="entry name" value="AddA"/>
</dbReference>
<dbReference type="GO" id="GO:0005829">
    <property type="term" value="C:cytosol"/>
    <property type="evidence" value="ECO:0007669"/>
    <property type="project" value="TreeGrafter"/>
</dbReference>
<keyword evidence="7 13" id="KW-0067">ATP-binding</keyword>
<keyword evidence="10 13" id="KW-0413">Isomerase</keyword>
<dbReference type="Gene3D" id="3.40.50.300">
    <property type="entry name" value="P-loop containing nucleotide triphosphate hydrolases"/>
    <property type="match status" value="4"/>
</dbReference>
<dbReference type="Pfam" id="PF00580">
    <property type="entry name" value="UvrD-helicase"/>
    <property type="match status" value="1"/>
</dbReference>
<dbReference type="InterPro" id="IPR038726">
    <property type="entry name" value="PDDEXK_AddAB-type"/>
</dbReference>
<dbReference type="OrthoDB" id="9810135at2"/>
<proteinExistence type="inferred from homology"/>
<keyword evidence="5 13" id="KW-0347">Helicase</keyword>
<reference evidence="17 18" key="1">
    <citation type="journal article" date="2015" name="Int. J. Syst. Evol. Microbiol.">
        <title>Exiguobacterium enclense sp. nov., isolated from sediment.</title>
        <authorList>
            <person name="Dastager S.G."/>
            <person name="Mawlankar R."/>
            <person name="Sonalkar V.V."/>
            <person name="Thorat M.N."/>
            <person name="Mual P."/>
            <person name="Verma A."/>
            <person name="Krishnamurthi S."/>
            <person name="Tang S.K."/>
            <person name="Li W.J."/>
        </authorList>
    </citation>
    <scope>NUCLEOTIDE SEQUENCE [LARGE SCALE GENOMIC DNA]</scope>
    <source>
        <strain evidence="17 18">NIO-1109</strain>
    </source>
</reference>
<keyword evidence="4 13" id="KW-0378">Hydrolase</keyword>
<evidence type="ECO:0000313" key="17">
    <source>
        <dbReference type="EMBL" id="KSU49071.1"/>
    </source>
</evidence>
<feature type="domain" description="UvrD-like helicase C-terminal" evidence="16">
    <location>
        <begin position="478"/>
        <end position="769"/>
    </location>
</feature>
<dbReference type="SUPFAM" id="SSF52980">
    <property type="entry name" value="Restriction endonuclease-like"/>
    <property type="match status" value="1"/>
</dbReference>
<evidence type="ECO:0000256" key="5">
    <source>
        <dbReference type="ARBA" id="ARBA00022806"/>
    </source>
</evidence>
<dbReference type="InterPro" id="IPR014017">
    <property type="entry name" value="DNA_helicase_UvrD-like_C"/>
</dbReference>
<evidence type="ECO:0000313" key="18">
    <source>
        <dbReference type="Proteomes" id="UP000053797"/>
    </source>
</evidence>
<dbReference type="EC" id="5.6.2.4" evidence="13"/>
<dbReference type="GO" id="GO:0005524">
    <property type="term" value="F:ATP binding"/>
    <property type="evidence" value="ECO:0007669"/>
    <property type="project" value="UniProtKB-UniRule"/>
</dbReference>
<dbReference type="RefSeq" id="WP_058265047.1">
    <property type="nucleotide sequence ID" value="NZ_FMYN01000002.1"/>
</dbReference>
<evidence type="ECO:0000256" key="14">
    <source>
        <dbReference type="PROSITE-ProRule" id="PRU00560"/>
    </source>
</evidence>
<organism evidence="17 18">
    <name type="scientific">Exiguobacterium indicum</name>
    <dbReference type="NCBI Taxonomy" id="296995"/>
    <lineage>
        <taxon>Bacteria</taxon>
        <taxon>Bacillati</taxon>
        <taxon>Bacillota</taxon>
        <taxon>Bacilli</taxon>
        <taxon>Bacillales</taxon>
        <taxon>Bacillales Family XII. Incertae Sedis</taxon>
        <taxon>Exiguobacterium</taxon>
    </lineage>
</organism>
<keyword evidence="9 13" id="KW-0234">DNA repair</keyword>
<dbReference type="GO" id="GO:0008408">
    <property type="term" value="F:3'-5' exonuclease activity"/>
    <property type="evidence" value="ECO:0007669"/>
    <property type="project" value="UniProtKB-UniRule"/>
</dbReference>
<dbReference type="InterPro" id="IPR027417">
    <property type="entry name" value="P-loop_NTPase"/>
</dbReference>
<evidence type="ECO:0000256" key="3">
    <source>
        <dbReference type="ARBA" id="ARBA00022763"/>
    </source>
</evidence>
<keyword evidence="3 13" id="KW-0227">DNA damage</keyword>
<dbReference type="Pfam" id="PF12705">
    <property type="entry name" value="PDDEXK_1"/>
    <property type="match status" value="1"/>
</dbReference>
<protein>
    <recommendedName>
        <fullName evidence="13">ATP-dependent helicase/nuclease subunit A</fullName>
        <ecNumber evidence="13">3.1.-.-</ecNumber>
        <ecNumber evidence="13">5.6.2.4</ecNumber>
    </recommendedName>
    <alternativeName>
        <fullName evidence="13">ATP-dependent helicase/nuclease AddA</fullName>
    </alternativeName>
    <alternativeName>
        <fullName evidence="13">DNA 3'-5' helicase AddA</fullName>
    </alternativeName>
</protein>
<comment type="function">
    <text evidence="13">The heterodimer acts as both an ATP-dependent DNA helicase and an ATP-dependent, dual-direction single-stranded exonuclease. Recognizes the chi site generating a DNA molecule suitable for the initiation of homologous recombination. The AddA nuclease domain is required for chi fragment generation; this subunit has the helicase and 3' -&gt; 5' nuclease activities.</text>
</comment>
<accession>A0A0V8GFY3</accession>
<keyword evidence="6 13" id="KW-0269">Exonuclease</keyword>
<dbReference type="GO" id="GO:0016887">
    <property type="term" value="F:ATP hydrolysis activity"/>
    <property type="evidence" value="ECO:0007669"/>
    <property type="project" value="RHEA"/>
</dbReference>
<dbReference type="Pfam" id="PF13361">
    <property type="entry name" value="UvrD_C"/>
    <property type="match status" value="1"/>
</dbReference>
<evidence type="ECO:0000256" key="4">
    <source>
        <dbReference type="ARBA" id="ARBA00022801"/>
    </source>
</evidence>
<feature type="domain" description="UvrD-like helicase ATP-binding" evidence="15">
    <location>
        <begin position="3"/>
        <end position="461"/>
    </location>
</feature>
<evidence type="ECO:0000256" key="9">
    <source>
        <dbReference type="ARBA" id="ARBA00023204"/>
    </source>
</evidence>
<dbReference type="PANTHER" id="PTHR11070">
    <property type="entry name" value="UVRD / RECB / PCRA DNA HELICASE FAMILY MEMBER"/>
    <property type="match status" value="1"/>
</dbReference>
<evidence type="ECO:0000256" key="13">
    <source>
        <dbReference type="HAMAP-Rule" id="MF_01451"/>
    </source>
</evidence>
<dbReference type="EMBL" id="LNQL01000002">
    <property type="protein sequence ID" value="KSU49071.1"/>
    <property type="molecule type" value="Genomic_DNA"/>
</dbReference>
<evidence type="ECO:0000259" key="16">
    <source>
        <dbReference type="PROSITE" id="PS51217"/>
    </source>
</evidence>
<comment type="subunit">
    <text evidence="13">Heterodimer of AddA and AddB/RexB.</text>
</comment>
<dbReference type="FunFam" id="3.40.50.300:FF:001236">
    <property type="entry name" value="ATP-dependent helicase/nuclease subunit A"/>
    <property type="match status" value="1"/>
</dbReference>
<evidence type="ECO:0000256" key="6">
    <source>
        <dbReference type="ARBA" id="ARBA00022839"/>
    </source>
</evidence>
<keyword evidence="2 13" id="KW-0547">Nucleotide-binding</keyword>
<dbReference type="Proteomes" id="UP000053797">
    <property type="component" value="Unassembled WGS sequence"/>
</dbReference>
<dbReference type="GO" id="GO:0000724">
    <property type="term" value="P:double-strand break repair via homologous recombination"/>
    <property type="evidence" value="ECO:0007669"/>
    <property type="project" value="UniProtKB-UniRule"/>
</dbReference>
<dbReference type="PROSITE" id="PS51217">
    <property type="entry name" value="UVRD_HELICASE_CTER"/>
    <property type="match status" value="1"/>
</dbReference>
<comment type="similarity">
    <text evidence="13">Belongs to the helicase family. AddA subfamily.</text>
</comment>
<evidence type="ECO:0000259" key="15">
    <source>
        <dbReference type="PROSITE" id="PS51198"/>
    </source>
</evidence>
<dbReference type="SUPFAM" id="SSF52540">
    <property type="entry name" value="P-loop containing nucleoside triphosphate hydrolases"/>
    <property type="match status" value="1"/>
</dbReference>
<evidence type="ECO:0000256" key="2">
    <source>
        <dbReference type="ARBA" id="ARBA00022741"/>
    </source>
</evidence>